<dbReference type="EMBL" id="GG672192">
    <property type="protein sequence ID" value="EER17237.1"/>
    <property type="molecule type" value="Genomic_DNA"/>
</dbReference>
<evidence type="ECO:0000313" key="3">
    <source>
        <dbReference type="Proteomes" id="UP000007800"/>
    </source>
</evidence>
<name>C5KE25_PERM5</name>
<accession>C5KE25</accession>
<proteinExistence type="predicted"/>
<sequence length="327" mass="34465">MSMIPDHAQGEIAILNLSSFEVDCINDGSSNEGSVSHLDCYCKAGFRLSCNSLGYMTCASCAGQDYVCPLNSTRTGRVTKCPRTAFLDLRGADSTIPAKDIQLLRRATIKTLGLPEAADVVVALMERQPTEEVVTRRLATATGTQSVKLTVTADFEAVAGLSTSDVADAFERAFLEAASDPGMSIDVGEVTVTSRGADDAEIYAEAASLYERLYASGARCPPGTAPATETPTSLSDCKCSAGYKLRCPTCVSQDPALGPDCIACGLGQYKATLGNHSECTPCPVPFETTRELGSTHVRLCVCRIIDLPTAAVVSVPRSTIAVIIQLT</sequence>
<dbReference type="AlphaFoldDB" id="C5KE25"/>
<evidence type="ECO:0000259" key="1">
    <source>
        <dbReference type="Pfam" id="PF07699"/>
    </source>
</evidence>
<evidence type="ECO:0000313" key="2">
    <source>
        <dbReference type="EMBL" id="EER17237.1"/>
    </source>
</evidence>
<dbReference type="InParanoid" id="C5KE25"/>
<gene>
    <name evidence="2" type="ORF">Pmar_PMAR005758</name>
</gene>
<dbReference type="Gene3D" id="2.10.50.10">
    <property type="entry name" value="Tumor Necrosis Factor Receptor, subunit A, domain 2"/>
    <property type="match status" value="1"/>
</dbReference>
<dbReference type="RefSeq" id="XP_002785441.1">
    <property type="nucleotide sequence ID" value="XM_002785395.1"/>
</dbReference>
<feature type="domain" description="Tyrosine-protein kinase ephrin type A/B receptor-like" evidence="1">
    <location>
        <begin position="260"/>
        <end position="300"/>
    </location>
</feature>
<dbReference type="Pfam" id="PF07699">
    <property type="entry name" value="Ephrin_rec_like"/>
    <property type="match status" value="1"/>
</dbReference>
<protein>
    <recommendedName>
        <fullName evidence="1">Tyrosine-protein kinase ephrin type A/B receptor-like domain-containing protein</fullName>
    </recommendedName>
</protein>
<dbReference type="GeneID" id="9053558"/>
<keyword evidence="3" id="KW-1185">Reference proteome</keyword>
<dbReference type="Proteomes" id="UP000007800">
    <property type="component" value="Unassembled WGS sequence"/>
</dbReference>
<dbReference type="InterPro" id="IPR011641">
    <property type="entry name" value="Tyr-kin_ephrin_A/B_rcpt-like"/>
</dbReference>
<reference evidence="2 3" key="1">
    <citation type="submission" date="2008-07" db="EMBL/GenBank/DDBJ databases">
        <authorList>
            <person name="El-Sayed N."/>
            <person name="Caler E."/>
            <person name="Inman J."/>
            <person name="Amedeo P."/>
            <person name="Hass B."/>
            <person name="Wortman J."/>
        </authorList>
    </citation>
    <scope>NUCLEOTIDE SEQUENCE [LARGE SCALE GENOMIC DNA]</scope>
    <source>
        <strain evidence="3">ATCC 50983 / TXsc</strain>
    </source>
</reference>
<organism evidence="3">
    <name type="scientific">Perkinsus marinus (strain ATCC 50983 / TXsc)</name>
    <dbReference type="NCBI Taxonomy" id="423536"/>
    <lineage>
        <taxon>Eukaryota</taxon>
        <taxon>Sar</taxon>
        <taxon>Alveolata</taxon>
        <taxon>Perkinsozoa</taxon>
        <taxon>Perkinsea</taxon>
        <taxon>Perkinsida</taxon>
        <taxon>Perkinsidae</taxon>
        <taxon>Perkinsus</taxon>
    </lineage>
</organism>